<keyword evidence="2" id="KW-1185">Reference proteome</keyword>
<name>A0ABP7GL96_9ACTN</name>
<organism evidence="1 2">
    <name type="scientific">Streptomyces coacervatus</name>
    <dbReference type="NCBI Taxonomy" id="647381"/>
    <lineage>
        <taxon>Bacteria</taxon>
        <taxon>Bacillati</taxon>
        <taxon>Actinomycetota</taxon>
        <taxon>Actinomycetes</taxon>
        <taxon>Kitasatosporales</taxon>
        <taxon>Streptomycetaceae</taxon>
        <taxon>Streptomyces</taxon>
    </lineage>
</organism>
<evidence type="ECO:0000313" key="1">
    <source>
        <dbReference type="EMBL" id="GAA3769621.1"/>
    </source>
</evidence>
<comment type="caution">
    <text evidence="1">The sequence shown here is derived from an EMBL/GenBank/DDBJ whole genome shotgun (WGS) entry which is preliminary data.</text>
</comment>
<protein>
    <submittedName>
        <fullName evidence="1">Uncharacterized protein</fullName>
    </submittedName>
</protein>
<dbReference type="Proteomes" id="UP001501009">
    <property type="component" value="Unassembled WGS sequence"/>
</dbReference>
<dbReference type="EMBL" id="BAABDE010000002">
    <property type="protein sequence ID" value="GAA3769621.1"/>
    <property type="molecule type" value="Genomic_DNA"/>
</dbReference>
<accession>A0ABP7GL96</accession>
<gene>
    <name evidence="1" type="ORF">GCM10022403_001290</name>
</gene>
<reference evidence="2" key="1">
    <citation type="journal article" date="2019" name="Int. J. Syst. Evol. Microbiol.">
        <title>The Global Catalogue of Microorganisms (GCM) 10K type strain sequencing project: providing services to taxonomists for standard genome sequencing and annotation.</title>
        <authorList>
            <consortium name="The Broad Institute Genomics Platform"/>
            <consortium name="The Broad Institute Genome Sequencing Center for Infectious Disease"/>
            <person name="Wu L."/>
            <person name="Ma J."/>
        </authorList>
    </citation>
    <scope>NUCLEOTIDE SEQUENCE [LARGE SCALE GENOMIC DNA]</scope>
    <source>
        <strain evidence="2">JCM 17138</strain>
    </source>
</reference>
<evidence type="ECO:0000313" key="2">
    <source>
        <dbReference type="Proteomes" id="UP001501009"/>
    </source>
</evidence>
<proteinExistence type="predicted"/>
<sequence length="62" mass="6599">MAALPQALTAHAAAAEFTYGIRTHCYPAGLRDKLSAWPEVAEQALAAAQRRSNSASLRASCR</sequence>